<dbReference type="HOGENOM" id="CLU_479397_0_0_1"/>
<dbReference type="CDD" id="cd16449">
    <property type="entry name" value="RING-HC"/>
    <property type="match status" value="1"/>
</dbReference>
<reference evidence="8" key="2">
    <citation type="submission" date="2008-08" db="EMBL/GenBank/DDBJ databases">
        <authorList>
            <consortium name="Diatom Consortium"/>
            <person name="Grigoriev I."/>
            <person name="Grimwood J."/>
            <person name="Kuo A."/>
            <person name="Otillar R.P."/>
            <person name="Salamov A."/>
            <person name="Detter J.C."/>
            <person name="Lindquist E."/>
            <person name="Shapiro H."/>
            <person name="Lucas S."/>
            <person name="Glavina del Rio T."/>
            <person name="Pitluck S."/>
            <person name="Rokhsar D."/>
            <person name="Bowler C."/>
        </authorList>
    </citation>
    <scope>GENOME REANNOTATION</scope>
    <source>
        <strain evidence="8">CCAP 1055/1</strain>
    </source>
</reference>
<keyword evidence="3" id="KW-0862">Zinc</keyword>
<gene>
    <name evidence="7" type="ORF">PHATRDRAFT_49021</name>
</gene>
<evidence type="ECO:0000256" key="1">
    <source>
        <dbReference type="ARBA" id="ARBA00022723"/>
    </source>
</evidence>
<protein>
    <recommendedName>
        <fullName evidence="6">RING-type domain-containing protein</fullName>
    </recommendedName>
</protein>
<keyword evidence="1" id="KW-0479">Metal-binding</keyword>
<name>B7G982_PHATC</name>
<dbReference type="OrthoDB" id="48608at2759"/>
<dbReference type="KEGG" id="pti:PHATRDRAFT_49021"/>
<dbReference type="SUPFAM" id="SSF57850">
    <property type="entry name" value="RING/U-box"/>
    <property type="match status" value="1"/>
</dbReference>
<sequence>MTHASDTLYEKRECRTDQAIAIDQARTADTAAYSWRLTCMSWVEINIRVSVFLMEYSTTSDRSEEIPEESHRSSSSSMELQDSDDKTCPICLHEDRPLAHGECRHGFCQPCLERLLLSPTISPRNDRQSAACNVVTPTLNVCPICRDRLYLFDLKFKETGKVLYEPCVHFHDTPLAGAVYADSQVGSGSFHFPPFAESENTEAYFNVENIPRLLDLPSHVPFKNVNLHWPSRTIAGVLEFPVGDFDRWNVYLSFSADWQFVCRGAMIKRRRKLIDAAAIRTKFPLDGSWSVTTTIHNQLPSQTQIHVQGHAFYNTAGQYHVLGIQRDRGAAHVIFNASRMQPTLEASSGLDVSRIPFGPGIGEAIEWKPIETDFIEKVEWKRLSVSTTLPPDEVNQVGGNSGRVYRLVSESTDALQSSSRFVPTYHPDTVWGNVFCQAFKVGLASYHFSQDSINAAERRVYISYENPATGLWPPLDNGMPIPGRAYFHACSFPDPHTFCGQIRWQEDFGTPWQGMIRWDYTIKFDSEFTCIVGGDVKSLSVYDAEVPHEMSRFGDSLIYVNAALWDVFVQARQQQDEQAEISALSEQRVGSPGSTSSTYERFQEHSNLLRQRLLAEGASVRTVAMVHGIFTKAQHENEVNPIDINM</sequence>
<dbReference type="InterPro" id="IPR017907">
    <property type="entry name" value="Znf_RING_CS"/>
</dbReference>
<dbReference type="InParanoid" id="B7G982"/>
<dbReference type="GO" id="GO:0008270">
    <property type="term" value="F:zinc ion binding"/>
    <property type="evidence" value="ECO:0007669"/>
    <property type="project" value="UniProtKB-KW"/>
</dbReference>
<proteinExistence type="predicted"/>
<dbReference type="PROSITE" id="PS00518">
    <property type="entry name" value="ZF_RING_1"/>
    <property type="match status" value="1"/>
</dbReference>
<evidence type="ECO:0000256" key="4">
    <source>
        <dbReference type="PROSITE-ProRule" id="PRU00175"/>
    </source>
</evidence>
<dbReference type="AlphaFoldDB" id="B7G982"/>
<dbReference type="PROSITE" id="PS50089">
    <property type="entry name" value="ZF_RING_2"/>
    <property type="match status" value="1"/>
</dbReference>
<organism evidence="7 8">
    <name type="scientific">Phaeodactylum tricornutum (strain CCAP 1055/1)</name>
    <dbReference type="NCBI Taxonomy" id="556484"/>
    <lineage>
        <taxon>Eukaryota</taxon>
        <taxon>Sar</taxon>
        <taxon>Stramenopiles</taxon>
        <taxon>Ochrophyta</taxon>
        <taxon>Bacillariophyta</taxon>
        <taxon>Bacillariophyceae</taxon>
        <taxon>Bacillariophycidae</taxon>
        <taxon>Naviculales</taxon>
        <taxon>Phaeodactylaceae</taxon>
        <taxon>Phaeodactylum</taxon>
    </lineage>
</organism>
<dbReference type="Gene3D" id="3.30.40.10">
    <property type="entry name" value="Zinc/RING finger domain, C3HC4 (zinc finger)"/>
    <property type="match status" value="1"/>
</dbReference>
<evidence type="ECO:0000256" key="5">
    <source>
        <dbReference type="SAM" id="MobiDB-lite"/>
    </source>
</evidence>
<evidence type="ECO:0000259" key="6">
    <source>
        <dbReference type="PROSITE" id="PS50089"/>
    </source>
</evidence>
<dbReference type="InterPro" id="IPR013083">
    <property type="entry name" value="Znf_RING/FYVE/PHD"/>
</dbReference>
<dbReference type="InterPro" id="IPR018957">
    <property type="entry name" value="Znf_C3HC4_RING-type"/>
</dbReference>
<reference evidence="7 8" key="1">
    <citation type="journal article" date="2008" name="Nature">
        <title>The Phaeodactylum genome reveals the evolutionary history of diatom genomes.</title>
        <authorList>
            <person name="Bowler C."/>
            <person name="Allen A.E."/>
            <person name="Badger J.H."/>
            <person name="Grimwood J."/>
            <person name="Jabbari K."/>
            <person name="Kuo A."/>
            <person name="Maheswari U."/>
            <person name="Martens C."/>
            <person name="Maumus F."/>
            <person name="Otillar R.P."/>
            <person name="Rayko E."/>
            <person name="Salamov A."/>
            <person name="Vandepoele K."/>
            <person name="Beszteri B."/>
            <person name="Gruber A."/>
            <person name="Heijde M."/>
            <person name="Katinka M."/>
            <person name="Mock T."/>
            <person name="Valentin K."/>
            <person name="Verret F."/>
            <person name="Berges J.A."/>
            <person name="Brownlee C."/>
            <person name="Cadoret J.P."/>
            <person name="Chiovitti A."/>
            <person name="Choi C.J."/>
            <person name="Coesel S."/>
            <person name="De Martino A."/>
            <person name="Detter J.C."/>
            <person name="Durkin C."/>
            <person name="Falciatore A."/>
            <person name="Fournet J."/>
            <person name="Haruta M."/>
            <person name="Huysman M.J."/>
            <person name="Jenkins B.D."/>
            <person name="Jiroutova K."/>
            <person name="Jorgensen R.E."/>
            <person name="Joubert Y."/>
            <person name="Kaplan A."/>
            <person name="Kroger N."/>
            <person name="Kroth P.G."/>
            <person name="La Roche J."/>
            <person name="Lindquist E."/>
            <person name="Lommer M."/>
            <person name="Martin-Jezequel V."/>
            <person name="Lopez P.J."/>
            <person name="Lucas S."/>
            <person name="Mangogna M."/>
            <person name="McGinnis K."/>
            <person name="Medlin L.K."/>
            <person name="Montsant A."/>
            <person name="Oudot-Le Secq M.P."/>
            <person name="Napoli C."/>
            <person name="Obornik M."/>
            <person name="Parker M.S."/>
            <person name="Petit J.L."/>
            <person name="Porcel B.M."/>
            <person name="Poulsen N."/>
            <person name="Robison M."/>
            <person name="Rychlewski L."/>
            <person name="Rynearson T.A."/>
            <person name="Schmutz J."/>
            <person name="Shapiro H."/>
            <person name="Siaut M."/>
            <person name="Stanley M."/>
            <person name="Sussman M.R."/>
            <person name="Taylor A.R."/>
            <person name="Vardi A."/>
            <person name="von Dassow P."/>
            <person name="Vyverman W."/>
            <person name="Willis A."/>
            <person name="Wyrwicz L.S."/>
            <person name="Rokhsar D.S."/>
            <person name="Weissenbach J."/>
            <person name="Armbrust E.V."/>
            <person name="Green B.R."/>
            <person name="Van de Peer Y."/>
            <person name="Grigoriev I.V."/>
        </authorList>
    </citation>
    <scope>NUCLEOTIDE SEQUENCE [LARGE SCALE GENOMIC DNA]</scope>
    <source>
        <strain evidence="7 8">CCAP 1055/1</strain>
    </source>
</reference>
<dbReference type="eggNOG" id="ENOG502SVPW">
    <property type="taxonomic scope" value="Eukaryota"/>
</dbReference>
<feature type="region of interest" description="Disordered" evidence="5">
    <location>
        <begin position="62"/>
        <end position="84"/>
    </location>
</feature>
<evidence type="ECO:0000256" key="3">
    <source>
        <dbReference type="ARBA" id="ARBA00022833"/>
    </source>
</evidence>
<dbReference type="SMART" id="SM00184">
    <property type="entry name" value="RING"/>
    <property type="match status" value="1"/>
</dbReference>
<feature type="domain" description="RING-type" evidence="6">
    <location>
        <begin position="88"/>
        <end position="146"/>
    </location>
</feature>
<evidence type="ECO:0000313" key="8">
    <source>
        <dbReference type="Proteomes" id="UP000000759"/>
    </source>
</evidence>
<dbReference type="GeneID" id="7195405"/>
<dbReference type="PaxDb" id="2850-Phatr49021"/>
<keyword evidence="2 4" id="KW-0863">Zinc-finger</keyword>
<evidence type="ECO:0000256" key="2">
    <source>
        <dbReference type="ARBA" id="ARBA00022771"/>
    </source>
</evidence>
<dbReference type="InterPro" id="IPR001841">
    <property type="entry name" value="Znf_RING"/>
</dbReference>
<dbReference type="RefSeq" id="XP_002183591.1">
    <property type="nucleotide sequence ID" value="XM_002183555.1"/>
</dbReference>
<accession>B7G982</accession>
<dbReference type="EMBL" id="CM000622">
    <property type="protein sequence ID" value="EEC44773.1"/>
    <property type="molecule type" value="Genomic_DNA"/>
</dbReference>
<dbReference type="Proteomes" id="UP000000759">
    <property type="component" value="Chromosome 20"/>
</dbReference>
<feature type="compositionally biased region" description="Basic and acidic residues" evidence="5">
    <location>
        <begin position="62"/>
        <end position="72"/>
    </location>
</feature>
<keyword evidence="8" id="KW-1185">Reference proteome</keyword>
<feature type="region of interest" description="Disordered" evidence="5">
    <location>
        <begin position="581"/>
        <end position="601"/>
    </location>
</feature>
<evidence type="ECO:0000313" key="7">
    <source>
        <dbReference type="EMBL" id="EEC44773.1"/>
    </source>
</evidence>
<dbReference type="Pfam" id="PF00097">
    <property type="entry name" value="zf-C3HC4"/>
    <property type="match status" value="1"/>
</dbReference>
<feature type="compositionally biased region" description="Polar residues" evidence="5">
    <location>
        <begin position="592"/>
        <end position="601"/>
    </location>
</feature>